<dbReference type="GO" id="GO:0051603">
    <property type="term" value="P:proteolysis involved in protein catabolic process"/>
    <property type="evidence" value="ECO:0007669"/>
    <property type="project" value="TreeGrafter"/>
</dbReference>
<comment type="similarity">
    <text evidence="6">Belongs to the peptidase M48 family.</text>
</comment>
<evidence type="ECO:0000256" key="5">
    <source>
        <dbReference type="ARBA" id="ARBA00023049"/>
    </source>
</evidence>
<feature type="signal peptide" evidence="7">
    <location>
        <begin position="1"/>
        <end position="22"/>
    </location>
</feature>
<accession>A0A126UVY8</accession>
<name>A0A126UVY8_9RHOB</name>
<evidence type="ECO:0000313" key="10">
    <source>
        <dbReference type="Proteomes" id="UP000070371"/>
    </source>
</evidence>
<sequence length="243" mass="26187">MLKVFSVKVLRGLALLAGVAGCVSTTASKNVQPIERVEHFGTIHTNGKGMSEQDFLRVAGRIEIVAESFCHEARTRGNCDFLIVMDDRAHQPSNAYQFLSENGRPVLAVTISLLDEVQNDDELAFVIGHEAAHHVAGHLEQQMAMANQGAMLGSFTATILGADPEAIETARDIGAFVGSRQFSKQHELEADQLGALIALEAGFDPEIGVAYFTRIPDPGEEFLGSHPSNADRIETVRSAVYGA</sequence>
<dbReference type="Gene3D" id="3.30.2010.10">
    <property type="entry name" value="Metalloproteases ('zincins'), catalytic domain"/>
    <property type="match status" value="1"/>
</dbReference>
<feature type="chain" id="PRO_5007443168" description="Peptidase M48 domain-containing protein" evidence="7">
    <location>
        <begin position="23"/>
        <end position="243"/>
    </location>
</feature>
<protein>
    <recommendedName>
        <fullName evidence="8">Peptidase M48 domain-containing protein</fullName>
    </recommendedName>
</protein>
<evidence type="ECO:0000256" key="4">
    <source>
        <dbReference type="ARBA" id="ARBA00022833"/>
    </source>
</evidence>
<keyword evidence="3 6" id="KW-0378">Hydrolase</keyword>
<dbReference type="Pfam" id="PF01435">
    <property type="entry name" value="Peptidase_M48"/>
    <property type="match status" value="1"/>
</dbReference>
<evidence type="ECO:0000256" key="1">
    <source>
        <dbReference type="ARBA" id="ARBA00022670"/>
    </source>
</evidence>
<keyword evidence="10" id="KW-1185">Reference proteome</keyword>
<dbReference type="GO" id="GO:0016020">
    <property type="term" value="C:membrane"/>
    <property type="evidence" value="ECO:0007669"/>
    <property type="project" value="TreeGrafter"/>
</dbReference>
<keyword evidence="7" id="KW-0732">Signal</keyword>
<evidence type="ECO:0000256" key="6">
    <source>
        <dbReference type="RuleBase" id="RU003983"/>
    </source>
</evidence>
<evidence type="ECO:0000256" key="2">
    <source>
        <dbReference type="ARBA" id="ARBA00022723"/>
    </source>
</evidence>
<evidence type="ECO:0000313" key="9">
    <source>
        <dbReference type="EMBL" id="AML50037.1"/>
    </source>
</evidence>
<evidence type="ECO:0000256" key="7">
    <source>
        <dbReference type="SAM" id="SignalP"/>
    </source>
</evidence>
<feature type="domain" description="Peptidase M48" evidence="8">
    <location>
        <begin position="78"/>
        <end position="238"/>
    </location>
</feature>
<reference evidence="9 10" key="1">
    <citation type="submission" date="2016-02" db="EMBL/GenBank/DDBJ databases">
        <title>Complete genome sequence of Halocynthiibacter arcticus PAMC 20958t from arctic marine sediment.</title>
        <authorList>
            <person name="Lee Y.M."/>
            <person name="Baek K."/>
            <person name="Lee H.K."/>
            <person name="Shin S.C."/>
        </authorList>
    </citation>
    <scope>NUCLEOTIDE SEQUENCE [LARGE SCALE GENOMIC DNA]</scope>
    <source>
        <strain evidence="9">PAMC 20958</strain>
    </source>
</reference>
<keyword evidence="2" id="KW-0479">Metal-binding</keyword>
<dbReference type="KEGG" id="hat:RC74_00955"/>
<dbReference type="GO" id="GO:0046872">
    <property type="term" value="F:metal ion binding"/>
    <property type="evidence" value="ECO:0007669"/>
    <property type="project" value="UniProtKB-KW"/>
</dbReference>
<dbReference type="InterPro" id="IPR001915">
    <property type="entry name" value="Peptidase_M48"/>
</dbReference>
<dbReference type="Proteomes" id="UP000070371">
    <property type="component" value="Chromosome"/>
</dbReference>
<dbReference type="InterPro" id="IPR051156">
    <property type="entry name" value="Mito/Outer_Membr_Metalloprot"/>
</dbReference>
<dbReference type="OrthoDB" id="7338723at2"/>
<dbReference type="AlphaFoldDB" id="A0A126UVY8"/>
<dbReference type="PANTHER" id="PTHR22726:SF1">
    <property type="entry name" value="METALLOENDOPEPTIDASE OMA1, MITOCHONDRIAL"/>
    <property type="match status" value="1"/>
</dbReference>
<keyword evidence="1 6" id="KW-0645">Protease</keyword>
<dbReference type="STRING" id="1579316.RC74_00955"/>
<comment type="cofactor">
    <cofactor evidence="6">
        <name>Zn(2+)</name>
        <dbReference type="ChEBI" id="CHEBI:29105"/>
    </cofactor>
    <text evidence="6">Binds 1 zinc ion per subunit.</text>
</comment>
<organism evidence="9 10">
    <name type="scientific">Falsihalocynthiibacter arcticus</name>
    <dbReference type="NCBI Taxonomy" id="1579316"/>
    <lineage>
        <taxon>Bacteria</taxon>
        <taxon>Pseudomonadati</taxon>
        <taxon>Pseudomonadota</taxon>
        <taxon>Alphaproteobacteria</taxon>
        <taxon>Rhodobacterales</taxon>
        <taxon>Roseobacteraceae</taxon>
        <taxon>Falsihalocynthiibacter</taxon>
    </lineage>
</organism>
<gene>
    <name evidence="9" type="ORF">RC74_00955</name>
</gene>
<dbReference type="PANTHER" id="PTHR22726">
    <property type="entry name" value="METALLOENDOPEPTIDASE OMA1"/>
    <property type="match status" value="1"/>
</dbReference>
<dbReference type="GO" id="GO:0004222">
    <property type="term" value="F:metalloendopeptidase activity"/>
    <property type="evidence" value="ECO:0007669"/>
    <property type="project" value="InterPro"/>
</dbReference>
<dbReference type="PROSITE" id="PS51257">
    <property type="entry name" value="PROKAR_LIPOPROTEIN"/>
    <property type="match status" value="1"/>
</dbReference>
<dbReference type="EMBL" id="CP014327">
    <property type="protein sequence ID" value="AML50037.1"/>
    <property type="molecule type" value="Genomic_DNA"/>
</dbReference>
<evidence type="ECO:0000256" key="3">
    <source>
        <dbReference type="ARBA" id="ARBA00022801"/>
    </source>
</evidence>
<evidence type="ECO:0000259" key="8">
    <source>
        <dbReference type="Pfam" id="PF01435"/>
    </source>
</evidence>
<keyword evidence="5 6" id="KW-0482">Metalloprotease</keyword>
<proteinExistence type="inferred from homology"/>
<keyword evidence="4 6" id="KW-0862">Zinc</keyword>